<name>A0A7J6MYJ3_PERCH</name>
<dbReference type="Proteomes" id="UP000591131">
    <property type="component" value="Unassembled WGS sequence"/>
</dbReference>
<evidence type="ECO:0000313" key="1">
    <source>
        <dbReference type="EMBL" id="KAF4676484.1"/>
    </source>
</evidence>
<evidence type="ECO:0000313" key="2">
    <source>
        <dbReference type="Proteomes" id="UP000591131"/>
    </source>
</evidence>
<accession>A0A7J6MYJ3</accession>
<reference evidence="1 2" key="1">
    <citation type="submission" date="2020-04" db="EMBL/GenBank/DDBJ databases">
        <title>Perkinsus chesapeaki whole genome sequence.</title>
        <authorList>
            <person name="Bogema D.R."/>
        </authorList>
    </citation>
    <scope>NUCLEOTIDE SEQUENCE [LARGE SCALE GENOMIC DNA]</scope>
    <source>
        <strain evidence="1">ATCC PRA-425</strain>
    </source>
</reference>
<organism evidence="1 2">
    <name type="scientific">Perkinsus chesapeaki</name>
    <name type="common">Clam parasite</name>
    <name type="synonym">Perkinsus andrewsi</name>
    <dbReference type="NCBI Taxonomy" id="330153"/>
    <lineage>
        <taxon>Eukaryota</taxon>
        <taxon>Sar</taxon>
        <taxon>Alveolata</taxon>
        <taxon>Perkinsozoa</taxon>
        <taxon>Perkinsea</taxon>
        <taxon>Perkinsida</taxon>
        <taxon>Perkinsidae</taxon>
        <taxon>Perkinsus</taxon>
    </lineage>
</organism>
<sequence>MTSTNYIIGTINIIVMYISLRLTATASEAHPLRSSDPRGSFYRASESLGPSLTARPITGNYTCFLCTYVNRIEVLAINRVLVFHSVKGKMKETFYGCHYTVIELEDSGWQLTLTDGWQELVRDSYYFYTNNTRTDIIGKYPTIMVPVANVCYEEFDLTYI</sequence>
<keyword evidence="2" id="KW-1185">Reference proteome</keyword>
<comment type="caution">
    <text evidence="1">The sequence shown here is derived from an EMBL/GenBank/DDBJ whole genome shotgun (WGS) entry which is preliminary data.</text>
</comment>
<dbReference type="EMBL" id="JAAPAO010000034">
    <property type="protein sequence ID" value="KAF4676484.1"/>
    <property type="molecule type" value="Genomic_DNA"/>
</dbReference>
<proteinExistence type="predicted"/>
<gene>
    <name evidence="1" type="ORF">FOL47_006122</name>
</gene>
<protein>
    <submittedName>
        <fullName evidence="1">Uncharacterized protein</fullName>
    </submittedName>
</protein>
<dbReference type="AlphaFoldDB" id="A0A7J6MYJ3"/>